<feature type="domain" description="Helicase ATP-binding" evidence="12">
    <location>
        <begin position="114"/>
        <end position="287"/>
    </location>
</feature>
<dbReference type="PANTHER" id="PTHR30612:SF0">
    <property type="entry name" value="CHLOROPLAST PROTEIN-TRANSPORTING ATPASE"/>
    <property type="match status" value="1"/>
</dbReference>
<evidence type="ECO:0000256" key="11">
    <source>
        <dbReference type="SAM" id="MobiDB-lite"/>
    </source>
</evidence>
<dbReference type="EMBL" id="AZRA01000143">
    <property type="protein sequence ID" value="KDB50416.1"/>
    <property type="molecule type" value="Genomic_DNA"/>
</dbReference>
<evidence type="ECO:0000256" key="6">
    <source>
        <dbReference type="ARBA" id="ARBA00022840"/>
    </source>
</evidence>
<dbReference type="Gene3D" id="3.90.1440.10">
    <property type="entry name" value="SecA, preprotein cross-linking domain"/>
    <property type="match status" value="1"/>
</dbReference>
<feature type="region of interest" description="Disordered" evidence="11">
    <location>
        <begin position="1"/>
        <end position="22"/>
    </location>
</feature>
<dbReference type="GO" id="GO:0031522">
    <property type="term" value="C:cell envelope Sec protein transport complex"/>
    <property type="evidence" value="ECO:0007669"/>
    <property type="project" value="TreeGrafter"/>
</dbReference>
<dbReference type="AlphaFoldDB" id="A0A059KG33"/>
<evidence type="ECO:0000313" key="16">
    <source>
        <dbReference type="Proteomes" id="UP000026714"/>
    </source>
</evidence>
<dbReference type="InterPro" id="IPR027417">
    <property type="entry name" value="P-loop_NTPase"/>
</dbReference>
<dbReference type="PROSITE" id="PS51196">
    <property type="entry name" value="SECA_MOTOR_DEAD"/>
    <property type="match status" value="1"/>
</dbReference>
<dbReference type="PROSITE" id="PS51192">
    <property type="entry name" value="HELICASE_ATP_BIND_1"/>
    <property type="match status" value="1"/>
</dbReference>
<dbReference type="InterPro" id="IPR014018">
    <property type="entry name" value="SecA_motor_DEAD"/>
</dbReference>
<evidence type="ECO:0000259" key="13">
    <source>
        <dbReference type="PROSITE" id="PS51194"/>
    </source>
</evidence>
<dbReference type="InterPro" id="IPR014001">
    <property type="entry name" value="Helicase_ATP-bd"/>
</dbReference>
<accession>A0A059KG33</accession>
<evidence type="ECO:0000256" key="4">
    <source>
        <dbReference type="ARBA" id="ARBA00022519"/>
    </source>
</evidence>
<evidence type="ECO:0000256" key="7">
    <source>
        <dbReference type="ARBA" id="ARBA00022927"/>
    </source>
</evidence>
<dbReference type="PANTHER" id="PTHR30612">
    <property type="entry name" value="SECA INNER MEMBRANE COMPONENT OF SEC PROTEIN SECRETION SYSTEM"/>
    <property type="match status" value="1"/>
</dbReference>
<dbReference type="GO" id="GO:0006605">
    <property type="term" value="P:protein targeting"/>
    <property type="evidence" value="ECO:0007669"/>
    <property type="project" value="InterPro"/>
</dbReference>
<dbReference type="InterPro" id="IPR044722">
    <property type="entry name" value="SecA_SF2_C"/>
</dbReference>
<dbReference type="InterPro" id="IPR011115">
    <property type="entry name" value="SecA_DEAD"/>
</dbReference>
<dbReference type="RefSeq" id="WP_051632316.1">
    <property type="nucleotide sequence ID" value="NZ_AZRA01000143.1"/>
</dbReference>
<evidence type="ECO:0000256" key="2">
    <source>
        <dbReference type="ARBA" id="ARBA00022475"/>
    </source>
</evidence>
<comment type="caution">
    <text evidence="15">The sequence shown here is derived from an EMBL/GenBank/DDBJ whole genome shotgun (WGS) entry which is preliminary data.</text>
</comment>
<dbReference type="GO" id="GO:0017038">
    <property type="term" value="P:protein import"/>
    <property type="evidence" value="ECO:0007669"/>
    <property type="project" value="InterPro"/>
</dbReference>
<keyword evidence="3" id="KW-0963">Cytoplasm</keyword>
<evidence type="ECO:0000259" key="14">
    <source>
        <dbReference type="PROSITE" id="PS51196"/>
    </source>
</evidence>
<keyword evidence="10" id="KW-0472">Membrane</keyword>
<gene>
    <name evidence="15" type="ORF">X805_39900</name>
</gene>
<evidence type="ECO:0000259" key="12">
    <source>
        <dbReference type="PROSITE" id="PS51192"/>
    </source>
</evidence>
<dbReference type="Pfam" id="PF07517">
    <property type="entry name" value="SecA_DEAD"/>
    <property type="match status" value="1"/>
</dbReference>
<dbReference type="GO" id="GO:0005886">
    <property type="term" value="C:plasma membrane"/>
    <property type="evidence" value="ECO:0007669"/>
    <property type="project" value="TreeGrafter"/>
</dbReference>
<feature type="domain" description="Helicase C-terminal" evidence="13">
    <location>
        <begin position="466"/>
        <end position="624"/>
    </location>
</feature>
<dbReference type="InterPro" id="IPR001650">
    <property type="entry name" value="Helicase_C-like"/>
</dbReference>
<keyword evidence="8" id="KW-1278">Translocase</keyword>
<dbReference type="SMART" id="SM00957">
    <property type="entry name" value="SecA_DEAD"/>
    <property type="match status" value="1"/>
</dbReference>
<dbReference type="GO" id="GO:0006886">
    <property type="term" value="P:intracellular protein transport"/>
    <property type="evidence" value="ECO:0007669"/>
    <property type="project" value="InterPro"/>
</dbReference>
<reference evidence="15 16" key="1">
    <citation type="journal article" date="2014" name="FEMS Microbiol. Ecol.">
        <title>Sphaerotilus natans encrusted with nanoball-shaped Fe(III) oxide minerals formed by nitrate-reducing mixotrophic Fe(II) oxidation.</title>
        <authorList>
            <person name="Park S."/>
            <person name="Kim D.H."/>
            <person name="Lee J.H."/>
            <person name="Hur H.G."/>
        </authorList>
    </citation>
    <scope>NUCLEOTIDE SEQUENCE [LARGE SCALE GENOMIC DNA]</scope>
    <source>
        <strain evidence="15 16">DSM 6575</strain>
    </source>
</reference>
<evidence type="ECO:0000256" key="8">
    <source>
        <dbReference type="ARBA" id="ARBA00022967"/>
    </source>
</evidence>
<keyword evidence="4" id="KW-0997">Cell inner membrane</keyword>
<evidence type="ECO:0000256" key="3">
    <source>
        <dbReference type="ARBA" id="ARBA00022490"/>
    </source>
</evidence>
<dbReference type="GO" id="GO:0043952">
    <property type="term" value="P:protein transport by the Sec complex"/>
    <property type="evidence" value="ECO:0007669"/>
    <property type="project" value="TreeGrafter"/>
</dbReference>
<dbReference type="SUPFAM" id="SSF81767">
    <property type="entry name" value="Pre-protein crosslinking domain of SecA"/>
    <property type="match status" value="1"/>
</dbReference>
<dbReference type="SMART" id="SM00958">
    <property type="entry name" value="SecA_PP_bind"/>
    <property type="match status" value="1"/>
</dbReference>
<evidence type="ECO:0000256" key="5">
    <source>
        <dbReference type="ARBA" id="ARBA00022741"/>
    </source>
</evidence>
<dbReference type="GO" id="GO:0005524">
    <property type="term" value="F:ATP binding"/>
    <property type="evidence" value="ECO:0007669"/>
    <property type="project" value="UniProtKB-KW"/>
</dbReference>
<dbReference type="InterPro" id="IPR000185">
    <property type="entry name" value="SecA"/>
</dbReference>
<keyword evidence="9" id="KW-0811">Translocation</keyword>
<protein>
    <submittedName>
        <fullName evidence="15">Uncharacterized protein</fullName>
    </submittedName>
</protein>
<keyword evidence="1" id="KW-0813">Transport</keyword>
<dbReference type="InterPro" id="IPR011130">
    <property type="entry name" value="SecA_preprotein_X-link_dom"/>
</dbReference>
<name>A0A059KG33_9BURK</name>
<keyword evidence="16" id="KW-1185">Reference proteome</keyword>
<keyword evidence="6" id="KW-0067">ATP-binding</keyword>
<dbReference type="STRING" id="34103.SAMN05421778_1053"/>
<evidence type="ECO:0000313" key="15">
    <source>
        <dbReference type="EMBL" id="KDB50416.1"/>
    </source>
</evidence>
<dbReference type="PRINTS" id="PR00906">
    <property type="entry name" value="SECA"/>
</dbReference>
<dbReference type="Pfam" id="PF21090">
    <property type="entry name" value="P-loop_SecA"/>
    <property type="match status" value="1"/>
</dbReference>
<keyword evidence="2" id="KW-1003">Cell membrane</keyword>
<dbReference type="InterPro" id="IPR036670">
    <property type="entry name" value="SecA_X-link_sf"/>
</dbReference>
<dbReference type="GO" id="GO:0005829">
    <property type="term" value="C:cytosol"/>
    <property type="evidence" value="ECO:0007669"/>
    <property type="project" value="TreeGrafter"/>
</dbReference>
<dbReference type="eggNOG" id="COG0653">
    <property type="taxonomic scope" value="Bacteria"/>
</dbReference>
<dbReference type="PROSITE" id="PS51194">
    <property type="entry name" value="HELICASE_CTER"/>
    <property type="match status" value="1"/>
</dbReference>
<sequence>MRRASPVVVAGGGGPPRVRPGPVWGPYPLRSEPPPPWQALRTRLRLQRERPRFLRRLQALADSPATVEDLAAPSWRARLRGEGFEAALMAEVLHRLGLLVRRELGFMPHPPQMLAAWAMLQGSLVEMATGEGKTVATFLAAASAALAGVPVHVLTANDYLAERDARRLAPLYQALGLSSGWIGSGTDEAGRRIAYACDVVHAPARELAFDHLRDRVDFGRPDGSLAWQARVQRSGTAPRLRGLCLALIDEVDSVLCDEARVPLVLAAAAPQALPEPVLRQLLAQAGGWQEGIEFVVEATAVSLTPAGRQALPALAACLPRPWSDSRWHEDGLLRALTAQHRLQRDRDYVVQDGAVVLVDALTGRAAPERRWSRGLHALLALKEGLALPDAQQTLAQLTYRRLFSRYHLLGGLSGTLAEVGLDLALAFGTPVLRLPRHRPSRLQLGGIRVFADAPTRWQAACERAQALAQDGRAVLIGTGSVAESERIAALLRERGLRPLVLHALQGALEHEVIARAGRPGRITVATQIAGRGTDIALDPEVHRQGGLHVLACADDFGRRAWRQLVGRCARQGDPGSAETLLSCAEGVLFRRLPRWLAITLVGRPAGSCLTERLWRLAQWLDELEGIRARHALQRQDRRQAERMAWSGPEE</sequence>
<proteinExistence type="predicted"/>
<evidence type="ECO:0000256" key="9">
    <source>
        <dbReference type="ARBA" id="ARBA00023010"/>
    </source>
</evidence>
<evidence type="ECO:0000256" key="1">
    <source>
        <dbReference type="ARBA" id="ARBA00022448"/>
    </source>
</evidence>
<feature type="domain" description="SecA family profile" evidence="14">
    <location>
        <begin position="39"/>
        <end position="610"/>
    </location>
</feature>
<evidence type="ECO:0000256" key="10">
    <source>
        <dbReference type="ARBA" id="ARBA00023136"/>
    </source>
</evidence>
<dbReference type="SUPFAM" id="SSF52540">
    <property type="entry name" value="P-loop containing nucleoside triphosphate hydrolases"/>
    <property type="match status" value="2"/>
</dbReference>
<keyword evidence="7" id="KW-0653">Protein transport</keyword>
<dbReference type="Pfam" id="PF01043">
    <property type="entry name" value="SecA_PP_bind"/>
    <property type="match status" value="1"/>
</dbReference>
<dbReference type="Proteomes" id="UP000026714">
    <property type="component" value="Unassembled WGS sequence"/>
</dbReference>
<dbReference type="Gene3D" id="3.40.50.300">
    <property type="entry name" value="P-loop containing nucleotide triphosphate hydrolases"/>
    <property type="match status" value="2"/>
</dbReference>
<keyword evidence="5" id="KW-0547">Nucleotide-binding</keyword>
<organism evidence="15 16">
    <name type="scientific">Sphaerotilus natans subsp. natans DSM 6575</name>
    <dbReference type="NCBI Taxonomy" id="1286631"/>
    <lineage>
        <taxon>Bacteria</taxon>
        <taxon>Pseudomonadati</taxon>
        <taxon>Pseudomonadota</taxon>
        <taxon>Betaproteobacteria</taxon>
        <taxon>Burkholderiales</taxon>
        <taxon>Sphaerotilaceae</taxon>
        <taxon>Sphaerotilus</taxon>
    </lineage>
</organism>